<dbReference type="Pfam" id="PF01979">
    <property type="entry name" value="Amidohydro_1"/>
    <property type="match status" value="1"/>
</dbReference>
<dbReference type="InterPro" id="IPR057744">
    <property type="entry name" value="OTAase-like"/>
</dbReference>
<dbReference type="SUPFAM" id="SSF51338">
    <property type="entry name" value="Composite domain of metallo-dependent hydrolases"/>
    <property type="match status" value="1"/>
</dbReference>
<dbReference type="Proteomes" id="UP001432216">
    <property type="component" value="Chromosome 13"/>
</dbReference>
<name>A0ABZ2B2K3_9TREE</name>
<accession>A0ABZ2B2K3</accession>
<dbReference type="EMBL" id="CP143818">
    <property type="protein sequence ID" value="WVO25045.1"/>
    <property type="molecule type" value="Genomic_DNA"/>
</dbReference>
<dbReference type="Gene3D" id="3.20.20.140">
    <property type="entry name" value="Metal-dependent hydrolases"/>
    <property type="match status" value="1"/>
</dbReference>
<dbReference type="InterPro" id="IPR006680">
    <property type="entry name" value="Amidohydro-rel"/>
</dbReference>
<evidence type="ECO:0000259" key="2">
    <source>
        <dbReference type="Pfam" id="PF01979"/>
    </source>
</evidence>
<dbReference type="SUPFAM" id="SSF51556">
    <property type="entry name" value="Metallo-dependent hydrolases"/>
    <property type="match status" value="1"/>
</dbReference>
<reference evidence="3 4" key="1">
    <citation type="submission" date="2024-01" db="EMBL/GenBank/DDBJ databases">
        <title>Comparative genomics of Cryptococcus and Kwoniella reveals pathogenesis evolution and contrasting modes of karyotype evolution via chromosome fusion or intercentromeric recombination.</title>
        <authorList>
            <person name="Coelho M.A."/>
            <person name="David-Palma M."/>
            <person name="Shea T."/>
            <person name="Bowers K."/>
            <person name="McGinley-Smith S."/>
            <person name="Mohammad A.W."/>
            <person name="Gnirke A."/>
            <person name="Yurkov A.M."/>
            <person name="Nowrousian M."/>
            <person name="Sun S."/>
            <person name="Cuomo C.A."/>
            <person name="Heitman J."/>
        </authorList>
    </citation>
    <scope>NUCLEOTIDE SEQUENCE [LARGE SCALE GENOMIC DNA]</scope>
    <source>
        <strain evidence="3 4">7685027</strain>
    </source>
</reference>
<evidence type="ECO:0000313" key="4">
    <source>
        <dbReference type="Proteomes" id="UP001432216"/>
    </source>
</evidence>
<proteinExistence type="predicted"/>
<dbReference type="InterPro" id="IPR011059">
    <property type="entry name" value="Metal-dep_hydrolase_composite"/>
</dbReference>
<organism evidence="3 4">
    <name type="scientific">Cryptococcus decagattii</name>
    <dbReference type="NCBI Taxonomy" id="1859122"/>
    <lineage>
        <taxon>Eukaryota</taxon>
        <taxon>Fungi</taxon>
        <taxon>Dikarya</taxon>
        <taxon>Basidiomycota</taxon>
        <taxon>Agaricomycotina</taxon>
        <taxon>Tremellomycetes</taxon>
        <taxon>Tremellales</taxon>
        <taxon>Cryptococcaceae</taxon>
        <taxon>Cryptococcus</taxon>
        <taxon>Cryptococcus gattii species complex</taxon>
    </lineage>
</organism>
<evidence type="ECO:0000313" key="3">
    <source>
        <dbReference type="EMBL" id="WVO25045.1"/>
    </source>
</evidence>
<dbReference type="CDD" id="cd01299">
    <property type="entry name" value="Met_dep_hydrolase_A"/>
    <property type="match status" value="1"/>
</dbReference>
<feature type="region of interest" description="Disordered" evidence="1">
    <location>
        <begin position="1"/>
        <end position="28"/>
    </location>
</feature>
<keyword evidence="4" id="KW-1185">Reference proteome</keyword>
<protein>
    <recommendedName>
        <fullName evidence="2">Amidohydrolase-related domain-containing protein</fullName>
    </recommendedName>
</protein>
<feature type="domain" description="Amidohydrolase-related" evidence="2">
    <location>
        <begin position="158"/>
        <end position="509"/>
    </location>
</feature>
<dbReference type="RefSeq" id="XP_064724284.1">
    <property type="nucleotide sequence ID" value="XM_064868212.1"/>
</dbReference>
<dbReference type="PANTHER" id="PTHR43135">
    <property type="entry name" value="ALPHA-D-RIBOSE 1-METHYLPHOSPHONATE 5-TRIPHOSPHATE DIPHOSPHATASE"/>
    <property type="match status" value="1"/>
</dbReference>
<dbReference type="Gene3D" id="2.30.40.10">
    <property type="entry name" value="Urease, subunit C, domain 1"/>
    <property type="match status" value="1"/>
</dbReference>
<dbReference type="GeneID" id="89993197"/>
<evidence type="ECO:0000256" key="1">
    <source>
        <dbReference type="SAM" id="MobiDB-lite"/>
    </source>
</evidence>
<dbReference type="InterPro" id="IPR051781">
    <property type="entry name" value="Metallo-dep_Hydrolase"/>
</dbReference>
<dbReference type="InterPro" id="IPR032466">
    <property type="entry name" value="Metal_Hydrolase"/>
</dbReference>
<dbReference type="PANTHER" id="PTHR43135:SF3">
    <property type="entry name" value="ALPHA-D-RIBOSE 1-METHYLPHOSPHONATE 5-TRIPHOSPHATE DIPHOSPHATASE"/>
    <property type="match status" value="1"/>
</dbReference>
<gene>
    <name evidence="3" type="ORF">IAS62_006429</name>
</gene>
<sequence>MTRANHRTDFPPVQVQFGNSGALRGNSPRKQLEDHFHYSPCLDIDTGLTSSLCGLRYINLFIPVPSHDRVFPNMSNHVSSRAPRQFRPLQENHTRPWYTGPADPVWYTNAIIIDTEKGVLVQNGDRLCVLVENGIITSISSQPDSSKDIEVVDLGGLFLCPGLIDTHVHVCAVPGGLNHKEMARTPSEVVTLRTTHVLKTMLERGFTTARDVGGASKNIANAVSEGLLSGPRLFQCGRALSQTGGHGDFVRPDNQAHCCGGHSNENLLGRLCDGVPECLKAVRTEIKAGADHIKVMVGGGVATEADGVETVQFTGAEIRAITETCDLMGGIHTTAHAYTDRAIRHAVENGIKGIEHGNLMSAETAKYMAERGIFYTPTLATSHVWNRDPYNKMLPPANLEKNNSVMHAGLRAAKFAYDAGVIMCYGSDMLGSKQVLQTEEFAVLATVLPDAHILKMATINSAKVLKQEGKLGVIAPGAHGDMLVLSENPLEDITVLDQHERVLKGVIQGGRRKLWRL</sequence>